<reference evidence="1 2" key="1">
    <citation type="journal article" date="2015" name="Biotechnol. Biofuels">
        <title>Enhanced degradation of softwood versus hardwood by the white-rot fungus Pycnoporus coccineus.</title>
        <authorList>
            <person name="Couturier M."/>
            <person name="Navarro D."/>
            <person name="Chevret D."/>
            <person name="Henrissat B."/>
            <person name="Piumi F."/>
            <person name="Ruiz-Duenas F.J."/>
            <person name="Martinez A.T."/>
            <person name="Grigoriev I.V."/>
            <person name="Riley R."/>
            <person name="Lipzen A."/>
            <person name="Berrin J.G."/>
            <person name="Master E.R."/>
            <person name="Rosso M.N."/>
        </authorList>
    </citation>
    <scope>NUCLEOTIDE SEQUENCE [LARGE SCALE GENOMIC DNA]</scope>
    <source>
        <strain evidence="1 2">BRFM310</strain>
    </source>
</reference>
<dbReference type="EMBL" id="KZ084147">
    <property type="protein sequence ID" value="OSC97675.1"/>
    <property type="molecule type" value="Genomic_DNA"/>
</dbReference>
<accession>A0A1Y2I993</accession>
<keyword evidence="2" id="KW-1185">Reference proteome</keyword>
<gene>
    <name evidence="1" type="ORF">PYCCODRAFT_1376529</name>
</gene>
<evidence type="ECO:0000313" key="2">
    <source>
        <dbReference type="Proteomes" id="UP000193067"/>
    </source>
</evidence>
<organism evidence="1 2">
    <name type="scientific">Trametes coccinea (strain BRFM310)</name>
    <name type="common">Pycnoporus coccineus</name>
    <dbReference type="NCBI Taxonomy" id="1353009"/>
    <lineage>
        <taxon>Eukaryota</taxon>
        <taxon>Fungi</taxon>
        <taxon>Dikarya</taxon>
        <taxon>Basidiomycota</taxon>
        <taxon>Agaricomycotina</taxon>
        <taxon>Agaricomycetes</taxon>
        <taxon>Polyporales</taxon>
        <taxon>Polyporaceae</taxon>
        <taxon>Trametes</taxon>
    </lineage>
</organism>
<proteinExistence type="predicted"/>
<protein>
    <recommendedName>
        <fullName evidence="3">UvrD-like helicase C-terminal domain-containing protein</fullName>
    </recommendedName>
</protein>
<dbReference type="InterPro" id="IPR027417">
    <property type="entry name" value="P-loop_NTPase"/>
</dbReference>
<dbReference type="SUPFAM" id="SSF52540">
    <property type="entry name" value="P-loop containing nucleoside triphosphate hydrolases"/>
    <property type="match status" value="1"/>
</dbReference>
<name>A0A1Y2I993_TRAC3</name>
<evidence type="ECO:0000313" key="1">
    <source>
        <dbReference type="EMBL" id="OSC97675.1"/>
    </source>
</evidence>
<sequence>MQIQVKQSRARKPVRRTVRRKQFPITGAYAFTDYRSQGQTIPYVIVDLQTPRGGRLTLFNLYVALSRSRGQIFKQTHDMDLLREDDRLEHLNRVTKEWWEELGRWRIYEATRHAG</sequence>
<dbReference type="STRING" id="1353009.A0A1Y2I993"/>
<dbReference type="OrthoDB" id="2986975at2759"/>
<dbReference type="Proteomes" id="UP000193067">
    <property type="component" value="Unassembled WGS sequence"/>
</dbReference>
<dbReference type="AlphaFoldDB" id="A0A1Y2I993"/>
<dbReference type="Gene3D" id="3.40.50.300">
    <property type="entry name" value="P-loop containing nucleotide triphosphate hydrolases"/>
    <property type="match status" value="1"/>
</dbReference>
<evidence type="ECO:0008006" key="3">
    <source>
        <dbReference type="Google" id="ProtNLM"/>
    </source>
</evidence>